<name>A0A2T7NG73_POMCA</name>
<dbReference type="EMBL" id="PZQS01000013">
    <property type="protein sequence ID" value="PVD20171.1"/>
    <property type="molecule type" value="Genomic_DNA"/>
</dbReference>
<reference evidence="2 3" key="1">
    <citation type="submission" date="2018-04" db="EMBL/GenBank/DDBJ databases">
        <title>The genome of golden apple snail Pomacea canaliculata provides insight into stress tolerance and invasive adaptation.</title>
        <authorList>
            <person name="Liu C."/>
            <person name="Liu B."/>
            <person name="Ren Y."/>
            <person name="Zhang Y."/>
            <person name="Wang H."/>
            <person name="Li S."/>
            <person name="Jiang F."/>
            <person name="Yin L."/>
            <person name="Zhang G."/>
            <person name="Qian W."/>
            <person name="Fan W."/>
        </authorList>
    </citation>
    <scope>NUCLEOTIDE SEQUENCE [LARGE SCALE GENOMIC DNA]</scope>
    <source>
        <strain evidence="2">SZHN2017</strain>
        <tissue evidence="2">Muscle</tissue>
    </source>
</reference>
<evidence type="ECO:0000313" key="3">
    <source>
        <dbReference type="Proteomes" id="UP000245119"/>
    </source>
</evidence>
<keyword evidence="1" id="KW-1133">Transmembrane helix</keyword>
<protein>
    <submittedName>
        <fullName evidence="2">Uncharacterized protein</fullName>
    </submittedName>
</protein>
<organism evidence="2 3">
    <name type="scientific">Pomacea canaliculata</name>
    <name type="common">Golden apple snail</name>
    <dbReference type="NCBI Taxonomy" id="400727"/>
    <lineage>
        <taxon>Eukaryota</taxon>
        <taxon>Metazoa</taxon>
        <taxon>Spiralia</taxon>
        <taxon>Lophotrochozoa</taxon>
        <taxon>Mollusca</taxon>
        <taxon>Gastropoda</taxon>
        <taxon>Caenogastropoda</taxon>
        <taxon>Architaenioglossa</taxon>
        <taxon>Ampullarioidea</taxon>
        <taxon>Ampullariidae</taxon>
        <taxon>Pomacea</taxon>
    </lineage>
</organism>
<comment type="caution">
    <text evidence="2">The sequence shown here is derived from an EMBL/GenBank/DDBJ whole genome shotgun (WGS) entry which is preliminary data.</text>
</comment>
<keyword evidence="1" id="KW-0812">Transmembrane</keyword>
<keyword evidence="1" id="KW-0472">Membrane</keyword>
<sequence>MSRCVFVGPPPTMQSTDTPDTTLHAVGTSAFVGLVVAGLWWACGRCHRSLLLEARLCADTESVYRFLSDPKNLKIIHPTTVAQTVNILRFKHVTSLLLCLTERREGSTRREQT</sequence>
<dbReference type="Proteomes" id="UP000245119">
    <property type="component" value="Linkage Group LG13"/>
</dbReference>
<gene>
    <name evidence="2" type="ORF">C0Q70_20666</name>
</gene>
<dbReference type="AlphaFoldDB" id="A0A2T7NG73"/>
<evidence type="ECO:0000256" key="1">
    <source>
        <dbReference type="SAM" id="Phobius"/>
    </source>
</evidence>
<evidence type="ECO:0000313" key="2">
    <source>
        <dbReference type="EMBL" id="PVD20171.1"/>
    </source>
</evidence>
<keyword evidence="3" id="KW-1185">Reference proteome</keyword>
<accession>A0A2T7NG73</accession>
<proteinExistence type="predicted"/>
<feature type="transmembrane region" description="Helical" evidence="1">
    <location>
        <begin position="23"/>
        <end position="43"/>
    </location>
</feature>